<dbReference type="Pfam" id="PF24764">
    <property type="entry name" value="rva_4"/>
    <property type="match status" value="1"/>
</dbReference>
<dbReference type="EMBL" id="LSMT01000623">
    <property type="protein sequence ID" value="PFX15672.1"/>
    <property type="molecule type" value="Genomic_DNA"/>
</dbReference>
<evidence type="ECO:0000313" key="2">
    <source>
        <dbReference type="EMBL" id="PFX15672.1"/>
    </source>
</evidence>
<accession>A0A2B4RHE1</accession>
<evidence type="ECO:0000313" key="3">
    <source>
        <dbReference type="Proteomes" id="UP000225706"/>
    </source>
</evidence>
<keyword evidence="3" id="KW-1185">Reference proteome</keyword>
<proteinExistence type="predicted"/>
<gene>
    <name evidence="2" type="ORF">AWC38_SpisGene20104</name>
</gene>
<protein>
    <recommendedName>
        <fullName evidence="1">Integrase core domain-containing protein</fullName>
    </recommendedName>
</protein>
<reference evidence="3" key="1">
    <citation type="journal article" date="2017" name="bioRxiv">
        <title>Comparative analysis of the genomes of Stylophora pistillata and Acropora digitifera provides evidence for extensive differences between species of corals.</title>
        <authorList>
            <person name="Voolstra C.R."/>
            <person name="Li Y."/>
            <person name="Liew Y.J."/>
            <person name="Baumgarten S."/>
            <person name="Zoccola D."/>
            <person name="Flot J.-F."/>
            <person name="Tambutte S."/>
            <person name="Allemand D."/>
            <person name="Aranda M."/>
        </authorList>
    </citation>
    <scope>NUCLEOTIDE SEQUENCE [LARGE SCALE GENOMIC DNA]</scope>
</reference>
<dbReference type="STRING" id="50429.A0A2B4RHE1"/>
<sequence>MAAAHDLDCQDLEEFLYSMRQCFDEVEKELNDKSKSIYFRLFTYKSIPLDYLESRLEDHFQVVYAIAIAIQNTSDSCSDELKQLEEDLLSVSQSLLQEIHTTKIQREINERRSPAWVPSKEASTRGRPRHRIRRILSKIDPVGRALCRRSAIQRRQYNVKAPNQLWHMDGNHKLVNWRFVIHGCTDGYIRAIVCQKCATNNLACTVLEFFIKGTHDFGIPLRERGDHDVENVEVARFMVENRGDSQSSFIAGRSVHSVRMEELWREMNRVVIAFYKDIFHFLEDPFLLDSKYELDLFAIHYIYQPRINASLEQFVEQWNFHGIRTAGYHSPMALWHSGTLQSMDDAVIDCKPESYGIDFESSISEMNGAVDIVVPENQVQLTEQEMAVLRTHVPDPLEDDGNSGFDLFISVCDVVKSVNNMP</sequence>
<comment type="caution">
    <text evidence="2">The sequence shown here is derived from an EMBL/GenBank/DDBJ whole genome shotgun (WGS) entry which is preliminary data.</text>
</comment>
<evidence type="ECO:0000259" key="1">
    <source>
        <dbReference type="Pfam" id="PF24764"/>
    </source>
</evidence>
<dbReference type="PANTHER" id="PTHR46791">
    <property type="entry name" value="EXPRESSED PROTEIN"/>
    <property type="match status" value="1"/>
</dbReference>
<organism evidence="2 3">
    <name type="scientific">Stylophora pistillata</name>
    <name type="common">Smooth cauliflower coral</name>
    <dbReference type="NCBI Taxonomy" id="50429"/>
    <lineage>
        <taxon>Eukaryota</taxon>
        <taxon>Metazoa</taxon>
        <taxon>Cnidaria</taxon>
        <taxon>Anthozoa</taxon>
        <taxon>Hexacorallia</taxon>
        <taxon>Scleractinia</taxon>
        <taxon>Astrocoeniina</taxon>
        <taxon>Pocilloporidae</taxon>
        <taxon>Stylophora</taxon>
    </lineage>
</organism>
<dbReference type="InterPro" id="IPR058913">
    <property type="entry name" value="Integrase_dom_put"/>
</dbReference>
<feature type="domain" description="Integrase core" evidence="1">
    <location>
        <begin position="157"/>
        <end position="344"/>
    </location>
</feature>
<dbReference type="OrthoDB" id="5980098at2759"/>
<dbReference type="AlphaFoldDB" id="A0A2B4RHE1"/>
<dbReference type="Proteomes" id="UP000225706">
    <property type="component" value="Unassembled WGS sequence"/>
</dbReference>
<name>A0A2B4RHE1_STYPI</name>
<dbReference type="PANTHER" id="PTHR46791:SF4">
    <property type="match status" value="1"/>
</dbReference>